<sequence>MQRPSPVTPQYSGTEGRSRLCLACDSIMVVRANNNHNKSLAPASAFLPTRPPSSIHPDLPASRQGKPHSNKKKGASSPSPGLARGVAAPPAMPVLPRQVSHLVTLTLPTGSISFRGTVKRGWSAGFPRAWSVTRRRSAADSRLSADRRHPCRRVWPSRWRQPRRASARCYPPASNPASPAAPTTSATPPPQ</sequence>
<evidence type="ECO:0000256" key="1">
    <source>
        <dbReference type="SAM" id="MobiDB-lite"/>
    </source>
</evidence>
<feature type="compositionally biased region" description="Low complexity" evidence="1">
    <location>
        <begin position="171"/>
        <end position="191"/>
    </location>
</feature>
<protein>
    <submittedName>
        <fullName evidence="3">GATA-type domain-containing protein</fullName>
    </submittedName>
</protein>
<accession>A0A7E4W4M9</accession>
<evidence type="ECO:0000313" key="2">
    <source>
        <dbReference type="Proteomes" id="UP000492821"/>
    </source>
</evidence>
<dbReference type="AlphaFoldDB" id="A0A7E4W4M9"/>
<feature type="compositionally biased region" description="Basic residues" evidence="1">
    <location>
        <begin position="65"/>
        <end position="74"/>
    </location>
</feature>
<keyword evidence="2" id="KW-1185">Reference proteome</keyword>
<feature type="region of interest" description="Disordered" evidence="1">
    <location>
        <begin position="41"/>
        <end position="88"/>
    </location>
</feature>
<proteinExistence type="predicted"/>
<organism evidence="2 3">
    <name type="scientific">Panagrellus redivivus</name>
    <name type="common">Microworm</name>
    <dbReference type="NCBI Taxonomy" id="6233"/>
    <lineage>
        <taxon>Eukaryota</taxon>
        <taxon>Metazoa</taxon>
        <taxon>Ecdysozoa</taxon>
        <taxon>Nematoda</taxon>
        <taxon>Chromadorea</taxon>
        <taxon>Rhabditida</taxon>
        <taxon>Tylenchina</taxon>
        <taxon>Panagrolaimomorpha</taxon>
        <taxon>Panagrolaimoidea</taxon>
        <taxon>Panagrolaimidae</taxon>
        <taxon>Panagrellus</taxon>
    </lineage>
</organism>
<evidence type="ECO:0000313" key="3">
    <source>
        <dbReference type="WBParaSite" id="Pan_g7070.t1"/>
    </source>
</evidence>
<dbReference type="Proteomes" id="UP000492821">
    <property type="component" value="Unassembled WGS sequence"/>
</dbReference>
<reference evidence="3" key="2">
    <citation type="submission" date="2020-10" db="UniProtKB">
        <authorList>
            <consortium name="WormBaseParasite"/>
        </authorList>
    </citation>
    <scope>IDENTIFICATION</scope>
</reference>
<dbReference type="WBParaSite" id="Pan_g7070.t1">
    <property type="protein sequence ID" value="Pan_g7070.t1"/>
    <property type="gene ID" value="Pan_g7070"/>
</dbReference>
<feature type="region of interest" description="Disordered" evidence="1">
    <location>
        <begin position="155"/>
        <end position="191"/>
    </location>
</feature>
<reference evidence="2" key="1">
    <citation type="journal article" date="2013" name="Genetics">
        <title>The draft genome and transcriptome of Panagrellus redivivus are shaped by the harsh demands of a free-living lifestyle.</title>
        <authorList>
            <person name="Srinivasan J."/>
            <person name="Dillman A.R."/>
            <person name="Macchietto M.G."/>
            <person name="Heikkinen L."/>
            <person name="Lakso M."/>
            <person name="Fracchia K.M."/>
            <person name="Antoshechkin I."/>
            <person name="Mortazavi A."/>
            <person name="Wong G."/>
            <person name="Sternberg P.W."/>
        </authorList>
    </citation>
    <scope>NUCLEOTIDE SEQUENCE [LARGE SCALE GENOMIC DNA]</scope>
    <source>
        <strain evidence="2">MT8872</strain>
    </source>
</reference>
<name>A0A7E4W4M9_PANRE</name>